<evidence type="ECO:0000313" key="1">
    <source>
        <dbReference type="EMBL" id="KAH3686538.1"/>
    </source>
</evidence>
<accession>A0A9P8TNX0</accession>
<protein>
    <submittedName>
        <fullName evidence="1">Uncharacterized protein</fullName>
    </submittedName>
</protein>
<reference evidence="1" key="1">
    <citation type="journal article" date="2021" name="Open Biol.">
        <title>Shared evolutionary footprints suggest mitochondrial oxidative damage underlies multiple complex I losses in fungi.</title>
        <authorList>
            <person name="Schikora-Tamarit M.A."/>
            <person name="Marcet-Houben M."/>
            <person name="Nosek J."/>
            <person name="Gabaldon T."/>
        </authorList>
    </citation>
    <scope>NUCLEOTIDE SEQUENCE</scope>
    <source>
        <strain evidence="1">CBS2887</strain>
    </source>
</reference>
<organism evidence="1 2">
    <name type="scientific">Wickerhamomyces pijperi</name>
    <name type="common">Yeast</name>
    <name type="synonym">Pichia pijperi</name>
    <dbReference type="NCBI Taxonomy" id="599730"/>
    <lineage>
        <taxon>Eukaryota</taxon>
        <taxon>Fungi</taxon>
        <taxon>Dikarya</taxon>
        <taxon>Ascomycota</taxon>
        <taxon>Saccharomycotina</taxon>
        <taxon>Saccharomycetes</taxon>
        <taxon>Phaffomycetales</taxon>
        <taxon>Wickerhamomycetaceae</taxon>
        <taxon>Wickerhamomyces</taxon>
    </lineage>
</organism>
<dbReference type="Proteomes" id="UP000774326">
    <property type="component" value="Unassembled WGS sequence"/>
</dbReference>
<dbReference type="EMBL" id="JAEUBG010001343">
    <property type="protein sequence ID" value="KAH3686538.1"/>
    <property type="molecule type" value="Genomic_DNA"/>
</dbReference>
<keyword evidence="2" id="KW-1185">Reference proteome</keyword>
<feature type="non-terminal residue" evidence="1">
    <location>
        <position position="1"/>
    </location>
</feature>
<reference evidence="1" key="2">
    <citation type="submission" date="2021-01" db="EMBL/GenBank/DDBJ databases">
        <authorList>
            <person name="Schikora-Tamarit M.A."/>
        </authorList>
    </citation>
    <scope>NUCLEOTIDE SEQUENCE</scope>
    <source>
        <strain evidence="1">CBS2887</strain>
    </source>
</reference>
<name>A0A9P8TNX0_WICPI</name>
<gene>
    <name evidence="1" type="ORF">WICPIJ_002489</name>
</gene>
<comment type="caution">
    <text evidence="1">The sequence shown here is derived from an EMBL/GenBank/DDBJ whole genome shotgun (WGS) entry which is preliminary data.</text>
</comment>
<proteinExistence type="predicted"/>
<dbReference type="OrthoDB" id="294853at2759"/>
<evidence type="ECO:0000313" key="2">
    <source>
        <dbReference type="Proteomes" id="UP000774326"/>
    </source>
</evidence>
<dbReference type="AlphaFoldDB" id="A0A9P8TNX0"/>
<sequence length="137" mass="15808">STLMNSNILDFSTEPLILLPQQRFRLICFNDFFSIATTSNQISQKLIPYIICRSVMIVKRFQCSQSLLNRAPVGWIQQKELGSTLQHIVPLLSSDNYEKEKSEIKKIIILVLKGNLNVSKEFQSSYDSILCQFYDQI</sequence>